<evidence type="ECO:0000259" key="2">
    <source>
        <dbReference type="PROSITE" id="PS50112"/>
    </source>
</evidence>
<feature type="domain" description="MHYT" evidence="6">
    <location>
        <begin position="12"/>
        <end position="198"/>
    </location>
</feature>
<dbReference type="CDD" id="cd01948">
    <property type="entry name" value="EAL"/>
    <property type="match status" value="1"/>
</dbReference>
<dbReference type="PANTHER" id="PTHR44757:SF2">
    <property type="entry name" value="BIOFILM ARCHITECTURE MAINTENANCE PROTEIN MBAA"/>
    <property type="match status" value="1"/>
</dbReference>
<dbReference type="Gene3D" id="3.20.20.450">
    <property type="entry name" value="EAL domain"/>
    <property type="match status" value="1"/>
</dbReference>
<dbReference type="PROSITE" id="PS50924">
    <property type="entry name" value="MHYT"/>
    <property type="match status" value="1"/>
</dbReference>
<proteinExistence type="predicted"/>
<feature type="domain" description="EAL" evidence="4">
    <location>
        <begin position="678"/>
        <end position="928"/>
    </location>
</feature>
<evidence type="ECO:0000313" key="7">
    <source>
        <dbReference type="EMBL" id="MDC7695633.1"/>
    </source>
</evidence>
<dbReference type="PROSITE" id="PS50883">
    <property type="entry name" value="EAL"/>
    <property type="match status" value="1"/>
</dbReference>
<dbReference type="InterPro" id="IPR001610">
    <property type="entry name" value="PAC"/>
</dbReference>
<evidence type="ECO:0000313" key="8">
    <source>
        <dbReference type="Proteomes" id="UP001216595"/>
    </source>
</evidence>
<dbReference type="EMBL" id="JAQQKW010000010">
    <property type="protein sequence ID" value="MDC7695633.1"/>
    <property type="molecule type" value="Genomic_DNA"/>
</dbReference>
<feature type="domain" description="PAS" evidence="2">
    <location>
        <begin position="247"/>
        <end position="320"/>
    </location>
</feature>
<evidence type="ECO:0000259" key="3">
    <source>
        <dbReference type="PROSITE" id="PS50113"/>
    </source>
</evidence>
<dbReference type="SMART" id="SM00052">
    <property type="entry name" value="EAL"/>
    <property type="match status" value="1"/>
</dbReference>
<evidence type="ECO:0000259" key="5">
    <source>
        <dbReference type="PROSITE" id="PS50887"/>
    </source>
</evidence>
<dbReference type="PROSITE" id="PS50112">
    <property type="entry name" value="PAS"/>
    <property type="match status" value="1"/>
</dbReference>
<feature type="transmembrane region" description="Helical" evidence="1">
    <location>
        <begin position="215"/>
        <end position="234"/>
    </location>
</feature>
<dbReference type="NCBIfam" id="TIGR00254">
    <property type="entry name" value="GGDEF"/>
    <property type="match status" value="1"/>
</dbReference>
<dbReference type="InterPro" id="IPR000160">
    <property type="entry name" value="GGDEF_dom"/>
</dbReference>
<dbReference type="InterPro" id="IPR005330">
    <property type="entry name" value="MHYT_dom"/>
</dbReference>
<dbReference type="SMART" id="SM00086">
    <property type="entry name" value="PAC"/>
    <property type="match status" value="1"/>
</dbReference>
<dbReference type="NCBIfam" id="TIGR00229">
    <property type="entry name" value="sensory_box"/>
    <property type="match status" value="1"/>
</dbReference>
<dbReference type="InterPro" id="IPR000700">
    <property type="entry name" value="PAS-assoc_C"/>
</dbReference>
<sequence>MLRVIACLRDQHDWALVVLAAIVCVSASFTALRLARRAQDQSGAERWRWVATAGLAAGFGIWATHFIAMLAYSAGVATGYDLFKTFLSLLIAVTITGSGIALAVSETKAIWRGVGGALLGLGVAGMHYTGMSALIAPAHIGWHTELVAVSVLLGMVFEAAALWLATSRYRYAQSGATGLMVLGIVAHHFVGMGAVDVVPDPRIGTGGLMLDPGSMSITVAVVAIAVMGLCIMSLRQRQRFEAVVAANERHMRILIDSVRDYAIYMLDPQGRVSNWNAGAQRFKGYEASEIVGQSFAIFFPEADRQAGKPQAILQEALTQGRYEEEGQRVRKDGTTFLAHVVLTPMFESDGTLIGFAKVTRDITQRRAERDKLRRTTHNFDTALSHMSQGLSLYDADHRLVFANPRVYSMFGNDPNMARPGTPFREVLGNILRRAGATDAQIEARYQTHMALIAQPEGGTLVSETPNGTVLSVTYRPLPEGGWVTTIDDITARRRDEDRIAHMARHDGLTGLPNREHFNQHADRELERAARMGQKVAAVAIDLDRFKEINDVRGHAAGDQVLKVIAERLQRLCGDTEFVARIGGDEFACVKAFAEARELSDFVSRLDAALHDPIDLDGFEVSPGGSMGVAVYPDDADGREPLMNNADLALYRAKAQPRINGHEAVCYYEARMDEAARDRRALAKDLWQAIARDELRVHYQVQRSVTSQAITGYEALLRWQHPQRGFVSPADFIPVAEECGAILDIGEWVLRTACAEAATWADGAKVAVNLSPVQLTHPDLVGLVQSILIETGLSPRRLELEITESTIIGDKARALHILRQIKGFGVTIAIDDFGTGYSSLDTLNAFPFDKIKIDRSFLMEAEQSPQARAIIRAILALGRSLEVPVLAEGVETLTQLELLRSEGCDEAQGYYFGRPAAQVLAETAPERLTA</sequence>
<dbReference type="PANTHER" id="PTHR44757">
    <property type="entry name" value="DIGUANYLATE CYCLASE DGCP"/>
    <property type="match status" value="1"/>
</dbReference>
<dbReference type="CDD" id="cd00130">
    <property type="entry name" value="PAS"/>
    <property type="match status" value="1"/>
</dbReference>
<dbReference type="SUPFAM" id="SSF55785">
    <property type="entry name" value="PYP-like sensor domain (PAS domain)"/>
    <property type="match status" value="2"/>
</dbReference>
<dbReference type="InterPro" id="IPR029787">
    <property type="entry name" value="Nucleotide_cyclase"/>
</dbReference>
<feature type="transmembrane region" description="Helical" evidence="1">
    <location>
        <begin position="117"/>
        <end position="140"/>
    </location>
</feature>
<evidence type="ECO:0000259" key="6">
    <source>
        <dbReference type="PROSITE" id="PS50924"/>
    </source>
</evidence>
<dbReference type="SMART" id="SM00091">
    <property type="entry name" value="PAS"/>
    <property type="match status" value="2"/>
</dbReference>
<evidence type="ECO:0000256" key="1">
    <source>
        <dbReference type="PROSITE-ProRule" id="PRU00244"/>
    </source>
</evidence>
<dbReference type="InterPro" id="IPR035919">
    <property type="entry name" value="EAL_sf"/>
</dbReference>
<dbReference type="InterPro" id="IPR035965">
    <property type="entry name" value="PAS-like_dom_sf"/>
</dbReference>
<keyword evidence="8" id="KW-1185">Reference proteome</keyword>
<dbReference type="Gene3D" id="3.30.450.20">
    <property type="entry name" value="PAS domain"/>
    <property type="match status" value="2"/>
</dbReference>
<evidence type="ECO:0000259" key="4">
    <source>
        <dbReference type="PROSITE" id="PS50883"/>
    </source>
</evidence>
<keyword evidence="1" id="KW-1133">Transmembrane helix</keyword>
<dbReference type="InterPro" id="IPR052155">
    <property type="entry name" value="Biofilm_reg_signaling"/>
</dbReference>
<accession>A0ABT5IHF9</accession>
<reference evidence="7 8" key="1">
    <citation type="submission" date="2023-01" db="EMBL/GenBank/DDBJ databases">
        <title>Novel species of the genus Asticcacaulis isolated from rivers.</title>
        <authorList>
            <person name="Lu H."/>
        </authorList>
    </citation>
    <scope>NUCLEOTIDE SEQUENCE [LARGE SCALE GENOMIC DNA]</scope>
    <source>
        <strain evidence="7 8">DXS10W</strain>
    </source>
</reference>
<dbReference type="Gene3D" id="3.30.70.270">
    <property type="match status" value="1"/>
</dbReference>
<dbReference type="CDD" id="cd01949">
    <property type="entry name" value="GGDEF"/>
    <property type="match status" value="1"/>
</dbReference>
<gene>
    <name evidence="7" type="ORF">PQU94_15250</name>
</gene>
<feature type="transmembrane region" description="Helical" evidence="1">
    <location>
        <begin position="86"/>
        <end position="105"/>
    </location>
</feature>
<dbReference type="InterPro" id="IPR000014">
    <property type="entry name" value="PAS"/>
</dbReference>
<dbReference type="Proteomes" id="UP001216595">
    <property type="component" value="Unassembled WGS sequence"/>
</dbReference>
<feature type="transmembrane region" description="Helical" evidence="1">
    <location>
        <begin position="47"/>
        <end position="74"/>
    </location>
</feature>
<keyword evidence="1" id="KW-0472">Membrane</keyword>
<dbReference type="SUPFAM" id="SSF55073">
    <property type="entry name" value="Nucleotide cyclase"/>
    <property type="match status" value="1"/>
</dbReference>
<dbReference type="Pfam" id="PF00990">
    <property type="entry name" value="GGDEF"/>
    <property type="match status" value="1"/>
</dbReference>
<dbReference type="Pfam" id="PF00563">
    <property type="entry name" value="EAL"/>
    <property type="match status" value="1"/>
</dbReference>
<dbReference type="InterPro" id="IPR001633">
    <property type="entry name" value="EAL_dom"/>
</dbReference>
<keyword evidence="1" id="KW-0812">Transmembrane</keyword>
<feature type="transmembrane region" description="Helical" evidence="1">
    <location>
        <begin position="146"/>
        <end position="165"/>
    </location>
</feature>
<dbReference type="SUPFAM" id="SSF141868">
    <property type="entry name" value="EAL domain-like"/>
    <property type="match status" value="1"/>
</dbReference>
<dbReference type="Pfam" id="PF03707">
    <property type="entry name" value="MHYT"/>
    <property type="match status" value="2"/>
</dbReference>
<dbReference type="SMART" id="SM00267">
    <property type="entry name" value="GGDEF"/>
    <property type="match status" value="1"/>
</dbReference>
<dbReference type="Pfam" id="PF12860">
    <property type="entry name" value="PAS_7"/>
    <property type="match status" value="1"/>
</dbReference>
<comment type="caution">
    <text evidence="7">The sequence shown here is derived from an EMBL/GenBank/DDBJ whole genome shotgun (WGS) entry which is preliminary data.</text>
</comment>
<dbReference type="RefSeq" id="WP_272742292.1">
    <property type="nucleotide sequence ID" value="NZ_JAQQKW010000010.1"/>
</dbReference>
<protein>
    <submittedName>
        <fullName evidence="7">EAL domain-containing protein</fullName>
    </submittedName>
</protein>
<name>A0ABT5IHF9_9CAUL</name>
<feature type="domain" description="PAC" evidence="3">
    <location>
        <begin position="322"/>
        <end position="374"/>
    </location>
</feature>
<dbReference type="Pfam" id="PF13426">
    <property type="entry name" value="PAS_9"/>
    <property type="match status" value="1"/>
</dbReference>
<feature type="domain" description="GGDEF" evidence="5">
    <location>
        <begin position="533"/>
        <end position="669"/>
    </location>
</feature>
<feature type="transmembrane region" description="Helical" evidence="1">
    <location>
        <begin position="177"/>
        <end position="195"/>
    </location>
</feature>
<dbReference type="InterPro" id="IPR043128">
    <property type="entry name" value="Rev_trsase/Diguanyl_cyclase"/>
</dbReference>
<organism evidence="7 8">
    <name type="scientific">Asticcacaulis currens</name>
    <dbReference type="NCBI Taxonomy" id="2984210"/>
    <lineage>
        <taxon>Bacteria</taxon>
        <taxon>Pseudomonadati</taxon>
        <taxon>Pseudomonadota</taxon>
        <taxon>Alphaproteobacteria</taxon>
        <taxon>Caulobacterales</taxon>
        <taxon>Caulobacteraceae</taxon>
        <taxon>Asticcacaulis</taxon>
    </lineage>
</organism>
<dbReference type="PROSITE" id="PS50887">
    <property type="entry name" value="GGDEF"/>
    <property type="match status" value="1"/>
</dbReference>
<dbReference type="PROSITE" id="PS50113">
    <property type="entry name" value="PAC"/>
    <property type="match status" value="1"/>
</dbReference>
<feature type="transmembrane region" description="Helical" evidence="1">
    <location>
        <begin position="14"/>
        <end position="35"/>
    </location>
</feature>